<evidence type="ECO:0000313" key="3">
    <source>
        <dbReference type="Proteomes" id="UP000264072"/>
    </source>
</evidence>
<keyword evidence="1" id="KW-1133">Transmembrane helix</keyword>
<accession>A0A351JTU1</accession>
<gene>
    <name evidence="2" type="ORF">DCY43_03130</name>
</gene>
<dbReference type="InterPro" id="IPR045584">
    <property type="entry name" value="Pilin-like"/>
</dbReference>
<feature type="transmembrane region" description="Helical" evidence="1">
    <location>
        <begin position="12"/>
        <end position="36"/>
    </location>
</feature>
<dbReference type="NCBIfam" id="TIGR02532">
    <property type="entry name" value="IV_pilin_GFxxxE"/>
    <property type="match status" value="1"/>
</dbReference>
<dbReference type="Proteomes" id="UP000264072">
    <property type="component" value="Unassembled WGS sequence"/>
</dbReference>
<dbReference type="EMBL" id="DNHX01000030">
    <property type="protein sequence ID" value="HAZ29711.1"/>
    <property type="molecule type" value="Genomic_DNA"/>
</dbReference>
<dbReference type="Pfam" id="PF07963">
    <property type="entry name" value="N_methyl"/>
    <property type="match status" value="1"/>
</dbReference>
<comment type="caution">
    <text evidence="2">The sequence shown here is derived from an EMBL/GenBank/DDBJ whole genome shotgun (WGS) entry which is preliminary data.</text>
</comment>
<sequence>MIMYTAKPLTRGFSLVELLVVISIVTILAGALFVLINPVQQRRKASEAVLRANFSKMCLALNACGASYPTYPSCDSFADLGLNSLSTPDGALYSISRSVNTIQLGASLPDSFGGGTCYYNCSFNFDTGQSANMVEGGASSCID</sequence>
<protein>
    <recommendedName>
        <fullName evidence="4">Type II secretion system protein</fullName>
    </recommendedName>
</protein>
<dbReference type="InterPro" id="IPR012902">
    <property type="entry name" value="N_methyl_site"/>
</dbReference>
<evidence type="ECO:0000313" key="2">
    <source>
        <dbReference type="EMBL" id="HAZ29711.1"/>
    </source>
</evidence>
<organism evidence="2 3">
    <name type="scientific">candidate division WWE3 bacterium</name>
    <dbReference type="NCBI Taxonomy" id="2053526"/>
    <lineage>
        <taxon>Bacteria</taxon>
        <taxon>Katanobacteria</taxon>
    </lineage>
</organism>
<evidence type="ECO:0008006" key="4">
    <source>
        <dbReference type="Google" id="ProtNLM"/>
    </source>
</evidence>
<dbReference type="SUPFAM" id="SSF54523">
    <property type="entry name" value="Pili subunits"/>
    <property type="match status" value="1"/>
</dbReference>
<dbReference type="PROSITE" id="PS00409">
    <property type="entry name" value="PROKAR_NTER_METHYL"/>
    <property type="match status" value="1"/>
</dbReference>
<evidence type="ECO:0000256" key="1">
    <source>
        <dbReference type="SAM" id="Phobius"/>
    </source>
</evidence>
<name>A0A351JTU1_UNCKA</name>
<dbReference type="Gene3D" id="3.30.700.10">
    <property type="entry name" value="Glycoprotein, Type 4 Pilin"/>
    <property type="match status" value="1"/>
</dbReference>
<proteinExistence type="predicted"/>
<reference evidence="2 3" key="1">
    <citation type="journal article" date="2018" name="Nat. Biotechnol.">
        <title>A standardized bacterial taxonomy based on genome phylogeny substantially revises the tree of life.</title>
        <authorList>
            <person name="Parks D.H."/>
            <person name="Chuvochina M."/>
            <person name="Waite D.W."/>
            <person name="Rinke C."/>
            <person name="Skarshewski A."/>
            <person name="Chaumeil P.A."/>
            <person name="Hugenholtz P."/>
        </authorList>
    </citation>
    <scope>NUCLEOTIDE SEQUENCE [LARGE SCALE GENOMIC DNA]</scope>
    <source>
        <strain evidence="2">UBA10185</strain>
    </source>
</reference>
<keyword evidence="1" id="KW-0812">Transmembrane</keyword>
<keyword evidence="1" id="KW-0472">Membrane</keyword>
<dbReference type="AlphaFoldDB" id="A0A351JTU1"/>